<dbReference type="GO" id="GO:0033897">
    <property type="term" value="F:ribonuclease T2 activity"/>
    <property type="evidence" value="ECO:0007669"/>
    <property type="project" value="InterPro"/>
</dbReference>
<proteinExistence type="inferred from homology"/>
<reference evidence="3" key="1">
    <citation type="submission" date="2021-01" db="UniProtKB">
        <authorList>
            <consortium name="EnsemblMetazoa"/>
        </authorList>
    </citation>
    <scope>IDENTIFICATION</scope>
</reference>
<evidence type="ECO:0000313" key="3">
    <source>
        <dbReference type="EnsemblMetazoa" id="XP_022667611"/>
    </source>
</evidence>
<keyword evidence="4" id="KW-1185">Reference proteome</keyword>
<comment type="similarity">
    <text evidence="1 2">Belongs to the RNase T2 family.</text>
</comment>
<evidence type="ECO:0000313" key="4">
    <source>
        <dbReference type="Proteomes" id="UP000594260"/>
    </source>
</evidence>
<dbReference type="AlphaFoldDB" id="A0A7M7KLE5"/>
<dbReference type="SUPFAM" id="SSF55895">
    <property type="entry name" value="Ribonuclease Rh-like"/>
    <property type="match status" value="1"/>
</dbReference>
<protein>
    <submittedName>
        <fullName evidence="3">Uncharacterized protein</fullName>
    </submittedName>
</protein>
<dbReference type="Proteomes" id="UP000594260">
    <property type="component" value="Unplaced"/>
</dbReference>
<sequence length="211" mass="24055">MEFLHWTFSYLRCSIQLDIVKLQSTRLEEIWPSMKSHNPAQFWAHEWKKHGTCGVSVPGLTGFLSFFNTTLALYERFNLTQFLENDDILPSAATSYAVADVQHALKNDLYSKVDLVCDQANSFEYPVLTEVHLCLNLDLQPIDCPYKKERCGKDRMFLLPLKDDDRVPGTISGAQDSPYRKKSMSDFSTFGAHIIVAILAALHITRPRVLP</sequence>
<dbReference type="InterPro" id="IPR001568">
    <property type="entry name" value="RNase_T2-like"/>
</dbReference>
<dbReference type="GeneID" id="111253042"/>
<dbReference type="PANTHER" id="PTHR11240">
    <property type="entry name" value="RIBONUCLEASE T2"/>
    <property type="match status" value="1"/>
</dbReference>
<dbReference type="InterPro" id="IPR036430">
    <property type="entry name" value="RNase_T2-like_sf"/>
</dbReference>
<dbReference type="GO" id="GO:0005576">
    <property type="term" value="C:extracellular region"/>
    <property type="evidence" value="ECO:0007669"/>
    <property type="project" value="TreeGrafter"/>
</dbReference>
<name>A0A7M7KLE5_VARDE</name>
<accession>A0A7M7KLE5</accession>
<evidence type="ECO:0000256" key="2">
    <source>
        <dbReference type="RuleBase" id="RU004328"/>
    </source>
</evidence>
<evidence type="ECO:0000256" key="1">
    <source>
        <dbReference type="ARBA" id="ARBA00007469"/>
    </source>
</evidence>
<dbReference type="PROSITE" id="PS00531">
    <property type="entry name" value="RNASE_T2_2"/>
    <property type="match status" value="1"/>
</dbReference>
<dbReference type="PANTHER" id="PTHR11240:SF22">
    <property type="entry name" value="RIBONUCLEASE T2"/>
    <property type="match status" value="1"/>
</dbReference>
<dbReference type="InterPro" id="IPR033130">
    <property type="entry name" value="RNase_T2_His_AS_2"/>
</dbReference>
<dbReference type="GO" id="GO:0003723">
    <property type="term" value="F:RNA binding"/>
    <property type="evidence" value="ECO:0007669"/>
    <property type="project" value="InterPro"/>
</dbReference>
<organism evidence="3 4">
    <name type="scientific">Varroa destructor</name>
    <name type="common">Honeybee mite</name>
    <dbReference type="NCBI Taxonomy" id="109461"/>
    <lineage>
        <taxon>Eukaryota</taxon>
        <taxon>Metazoa</taxon>
        <taxon>Ecdysozoa</taxon>
        <taxon>Arthropoda</taxon>
        <taxon>Chelicerata</taxon>
        <taxon>Arachnida</taxon>
        <taxon>Acari</taxon>
        <taxon>Parasitiformes</taxon>
        <taxon>Mesostigmata</taxon>
        <taxon>Gamasina</taxon>
        <taxon>Dermanyssoidea</taxon>
        <taxon>Varroidae</taxon>
        <taxon>Varroa</taxon>
    </lineage>
</organism>
<dbReference type="RefSeq" id="XP_022667611.1">
    <property type="nucleotide sequence ID" value="XM_022811876.1"/>
</dbReference>
<dbReference type="EnsemblMetazoa" id="XM_022811876">
    <property type="protein sequence ID" value="XP_022667611"/>
    <property type="gene ID" value="LOC111253042"/>
</dbReference>
<dbReference type="Gene3D" id="3.90.730.10">
    <property type="entry name" value="Ribonuclease T2-like"/>
    <property type="match status" value="1"/>
</dbReference>
<dbReference type="Pfam" id="PF00445">
    <property type="entry name" value="Ribonuclease_T2"/>
    <property type="match status" value="1"/>
</dbReference>
<dbReference type="GO" id="GO:0006401">
    <property type="term" value="P:RNA catabolic process"/>
    <property type="evidence" value="ECO:0007669"/>
    <property type="project" value="TreeGrafter"/>
</dbReference>